<dbReference type="EMBL" id="JARYMX010000003">
    <property type="protein sequence ID" value="KAJ9555516.1"/>
    <property type="molecule type" value="Genomic_DNA"/>
</dbReference>
<dbReference type="InterPro" id="IPR001611">
    <property type="entry name" value="Leu-rich_rpt"/>
</dbReference>
<dbReference type="SUPFAM" id="SSF52058">
    <property type="entry name" value="L domain-like"/>
    <property type="match status" value="3"/>
</dbReference>
<keyword evidence="5 15" id="KW-0812">Transmembrane</keyword>
<dbReference type="InterPro" id="IPR032675">
    <property type="entry name" value="LRR_dom_sf"/>
</dbReference>
<keyword evidence="3" id="KW-1003">Cell membrane</keyword>
<dbReference type="Pfam" id="PF08263">
    <property type="entry name" value="LRRNT_2"/>
    <property type="match status" value="1"/>
</dbReference>
<dbReference type="SMART" id="SM00369">
    <property type="entry name" value="LRR_TYP"/>
    <property type="match status" value="8"/>
</dbReference>
<keyword evidence="19" id="KW-1185">Reference proteome</keyword>
<dbReference type="FunFam" id="3.80.10.10:FF:000111">
    <property type="entry name" value="LRR receptor-like serine/threonine-protein kinase ERECTA"/>
    <property type="match status" value="1"/>
</dbReference>
<keyword evidence="6" id="KW-0732">Signal</keyword>
<evidence type="ECO:0000256" key="4">
    <source>
        <dbReference type="ARBA" id="ARBA00022614"/>
    </source>
</evidence>
<evidence type="ECO:0000256" key="9">
    <source>
        <dbReference type="ARBA" id="ARBA00022840"/>
    </source>
</evidence>
<sequence length="995" mass="111027">MAVVMLLKCAISDEWRWSAVGEGGRRWSVVARGSRWWSAVARGGRRWSVVARGGRRWSAVARGGGRWSAVVGDGRRLLEAVGDMIWFYFTIIILLPFPNTTTLATSTGNQLGAIASARGGGDAVNKSCFHKERHALLHFKANLEDPGGRLSRWRVEDEDCCKWSGVTCNNQTHHVTVLDLSLYFLGGEISPSLLNLSYLNHLDLNRNNFNGTIPTFIASMTQLRYLDLSINKFHGTIPKFIGSLTQLRYLDLSYNNLVGSIPPAFGNLTSLRNFSLQTYVGYPPIEFEIENLDWLSNLSHLQYLNLWGSSLAKANHWVDAILSLPKLSYLNLEECRLSEVMHPYSSFVNSPSSSIQYLSLGYNNLNSSMYHWLFPLTSNRLLELHLSGNMLDWIPKYLGNLCSLTSLSFDRNSVHVHLPKFLNNLSGCTSYTLLELEAGYNQFTGPLSDEIQKFSSLQSLTLSHNHLSGSMSEKVWELSNLETLDVSSNSLIISPNNIGKSKLRHIDLSNNSLVVTPVEFWNTWPLQLTYLHISSNNINGEVSDLSSNFGHYSSIDLSSNNFYGPISMVPPTLVSLNLSKNKFYGGISFICQVVDDSLSLLDLSHNSFTGQLPDCLWNFKELRVLNLGDNNIFGRLPASIGNLVQLEALDLYKNNFSGELPLALKNCKKLQFLNLGDNKFFGNVPIWVGESLSSLYGLSLRSNNFFGSIPIQLCHLVNLQILDLSINNLNGTIPSCLNNLSVVVPGIIPVLEPNKHTYGMQDKDDKNLYIQYGSYADNAIINWHGNEQEFTSNLGLLMSIDLSSNNLTGQIPNELTDLHELLALNLSKNELLGEIPGKIGEMKKLLTLDLSRNNFSGRMPSSMSEMTSLDWLDVSYNNLSGRIPSSTQLQSFQPSKYTGNARLCGPPLTKSCPGDKVPSVASKSESGEEGTDELERWFYIGGGTGFATGFWIACVALLVNRRGRHVFFPFVDSVKDWVYVKVMLFIRKLRRVQHA</sequence>
<feature type="region of interest" description="Disordered" evidence="14">
    <location>
        <begin position="908"/>
        <end position="928"/>
    </location>
</feature>
<dbReference type="InterPro" id="IPR013210">
    <property type="entry name" value="LRR_N_plant-typ"/>
</dbReference>
<evidence type="ECO:0000256" key="13">
    <source>
        <dbReference type="ARBA" id="ARBA00023180"/>
    </source>
</evidence>
<evidence type="ECO:0000256" key="14">
    <source>
        <dbReference type="SAM" id="MobiDB-lite"/>
    </source>
</evidence>
<dbReference type="PRINTS" id="PR00019">
    <property type="entry name" value="LEURICHRPT"/>
</dbReference>
<dbReference type="FunFam" id="3.80.10.10:FF:000101">
    <property type="entry name" value="LRR receptor-like serine/threonine-protein kinase ERECTA"/>
    <property type="match status" value="1"/>
</dbReference>
<comment type="similarity">
    <text evidence="2">Belongs to the RLP family.</text>
</comment>
<dbReference type="GO" id="GO:0005524">
    <property type="term" value="F:ATP binding"/>
    <property type="evidence" value="ECO:0007669"/>
    <property type="project" value="UniProtKB-KW"/>
</dbReference>
<proteinExistence type="inferred from homology"/>
<evidence type="ECO:0000256" key="11">
    <source>
        <dbReference type="ARBA" id="ARBA00023136"/>
    </source>
</evidence>
<dbReference type="InterPro" id="IPR055414">
    <property type="entry name" value="LRR_R13L4/SHOC2-like"/>
</dbReference>
<organism evidence="18 19">
    <name type="scientific">Centaurea solstitialis</name>
    <name type="common">yellow star-thistle</name>
    <dbReference type="NCBI Taxonomy" id="347529"/>
    <lineage>
        <taxon>Eukaryota</taxon>
        <taxon>Viridiplantae</taxon>
        <taxon>Streptophyta</taxon>
        <taxon>Embryophyta</taxon>
        <taxon>Tracheophyta</taxon>
        <taxon>Spermatophyta</taxon>
        <taxon>Magnoliopsida</taxon>
        <taxon>eudicotyledons</taxon>
        <taxon>Gunneridae</taxon>
        <taxon>Pentapetalae</taxon>
        <taxon>asterids</taxon>
        <taxon>campanulids</taxon>
        <taxon>Asterales</taxon>
        <taxon>Asteraceae</taxon>
        <taxon>Carduoideae</taxon>
        <taxon>Cardueae</taxon>
        <taxon>Centaureinae</taxon>
        <taxon>Centaurea</taxon>
    </lineage>
</organism>
<dbReference type="Proteomes" id="UP001172457">
    <property type="component" value="Chromosome 3"/>
</dbReference>
<keyword evidence="9" id="KW-0067">ATP-binding</keyword>
<gene>
    <name evidence="18" type="ORF">OSB04_010130</name>
</gene>
<evidence type="ECO:0000256" key="3">
    <source>
        <dbReference type="ARBA" id="ARBA00022475"/>
    </source>
</evidence>
<dbReference type="AlphaFoldDB" id="A0AA38WP14"/>
<evidence type="ECO:0000256" key="8">
    <source>
        <dbReference type="ARBA" id="ARBA00022741"/>
    </source>
</evidence>
<evidence type="ECO:0000256" key="5">
    <source>
        <dbReference type="ARBA" id="ARBA00022692"/>
    </source>
</evidence>
<keyword evidence="4" id="KW-0433">Leucine-rich repeat</keyword>
<evidence type="ECO:0008006" key="20">
    <source>
        <dbReference type="Google" id="ProtNLM"/>
    </source>
</evidence>
<protein>
    <recommendedName>
        <fullName evidence="20">Leucine-rich repeat-containing N-terminal plant-type domain-containing protein</fullName>
    </recommendedName>
</protein>
<dbReference type="PANTHER" id="PTHR48063:SF103">
    <property type="entry name" value="LEUCINE-RICH RECEPTOR-LIKE KINASE FAMILY PROTEIN"/>
    <property type="match status" value="1"/>
</dbReference>
<accession>A0AA38WP14</accession>
<reference evidence="18" key="1">
    <citation type="submission" date="2023-03" db="EMBL/GenBank/DDBJ databases">
        <title>Chromosome-scale reference genome and RAD-based genetic map of yellow starthistle (Centaurea solstitialis) reveal putative structural variation and QTLs associated with invader traits.</title>
        <authorList>
            <person name="Reatini B."/>
            <person name="Cang F.A."/>
            <person name="Jiang Q."/>
            <person name="Mckibben M.T.W."/>
            <person name="Barker M.S."/>
            <person name="Rieseberg L.H."/>
            <person name="Dlugosch K.M."/>
        </authorList>
    </citation>
    <scope>NUCLEOTIDE SEQUENCE</scope>
    <source>
        <strain evidence="18">CAN-66</strain>
        <tissue evidence="18">Leaf</tissue>
    </source>
</reference>
<feature type="transmembrane region" description="Helical" evidence="15">
    <location>
        <begin position="937"/>
        <end position="959"/>
    </location>
</feature>
<dbReference type="FunFam" id="3.80.10.10:FF:000095">
    <property type="entry name" value="LRR receptor-like serine/threonine-protein kinase GSO1"/>
    <property type="match status" value="1"/>
</dbReference>
<evidence type="ECO:0000259" key="16">
    <source>
        <dbReference type="Pfam" id="PF08263"/>
    </source>
</evidence>
<keyword evidence="10 15" id="KW-1133">Transmembrane helix</keyword>
<name>A0AA38WP14_9ASTR</name>
<dbReference type="InterPro" id="IPR046956">
    <property type="entry name" value="RLP23-like"/>
</dbReference>
<keyword evidence="12" id="KW-0675">Receptor</keyword>
<dbReference type="Pfam" id="PF23598">
    <property type="entry name" value="LRR_14"/>
    <property type="match status" value="1"/>
</dbReference>
<evidence type="ECO:0000256" key="15">
    <source>
        <dbReference type="SAM" id="Phobius"/>
    </source>
</evidence>
<dbReference type="InterPro" id="IPR003591">
    <property type="entry name" value="Leu-rich_rpt_typical-subtyp"/>
</dbReference>
<evidence type="ECO:0000313" key="19">
    <source>
        <dbReference type="Proteomes" id="UP001172457"/>
    </source>
</evidence>
<evidence type="ECO:0000256" key="1">
    <source>
        <dbReference type="ARBA" id="ARBA00004251"/>
    </source>
</evidence>
<feature type="domain" description="Disease resistance R13L4/SHOC-2-like LRR" evidence="17">
    <location>
        <begin position="188"/>
        <end position="369"/>
    </location>
</feature>
<keyword evidence="11 15" id="KW-0472">Membrane</keyword>
<dbReference type="PANTHER" id="PTHR48063">
    <property type="entry name" value="LRR RECEPTOR-LIKE KINASE"/>
    <property type="match status" value="1"/>
</dbReference>
<evidence type="ECO:0000256" key="7">
    <source>
        <dbReference type="ARBA" id="ARBA00022737"/>
    </source>
</evidence>
<dbReference type="Pfam" id="PF00560">
    <property type="entry name" value="LRR_1"/>
    <property type="match status" value="8"/>
</dbReference>
<dbReference type="GO" id="GO:0006952">
    <property type="term" value="P:defense response"/>
    <property type="evidence" value="ECO:0007669"/>
    <property type="project" value="UniProtKB-ARBA"/>
</dbReference>
<evidence type="ECO:0000256" key="6">
    <source>
        <dbReference type="ARBA" id="ARBA00022729"/>
    </source>
</evidence>
<keyword evidence="8" id="KW-0547">Nucleotide-binding</keyword>
<dbReference type="GO" id="GO:0051707">
    <property type="term" value="P:response to other organism"/>
    <property type="evidence" value="ECO:0007669"/>
    <property type="project" value="UniProtKB-ARBA"/>
</dbReference>
<evidence type="ECO:0000259" key="17">
    <source>
        <dbReference type="Pfam" id="PF23598"/>
    </source>
</evidence>
<evidence type="ECO:0000256" key="10">
    <source>
        <dbReference type="ARBA" id="ARBA00022989"/>
    </source>
</evidence>
<evidence type="ECO:0000256" key="2">
    <source>
        <dbReference type="ARBA" id="ARBA00009592"/>
    </source>
</evidence>
<keyword evidence="7" id="KW-0677">Repeat</keyword>
<keyword evidence="13" id="KW-0325">Glycoprotein</keyword>
<evidence type="ECO:0000256" key="12">
    <source>
        <dbReference type="ARBA" id="ARBA00023170"/>
    </source>
</evidence>
<dbReference type="Gene3D" id="3.80.10.10">
    <property type="entry name" value="Ribonuclease Inhibitor"/>
    <property type="match status" value="4"/>
</dbReference>
<dbReference type="GO" id="GO:0005886">
    <property type="term" value="C:plasma membrane"/>
    <property type="evidence" value="ECO:0007669"/>
    <property type="project" value="UniProtKB-SubCell"/>
</dbReference>
<evidence type="ECO:0000313" key="18">
    <source>
        <dbReference type="EMBL" id="KAJ9555516.1"/>
    </source>
</evidence>
<comment type="caution">
    <text evidence="18">The sequence shown here is derived from an EMBL/GenBank/DDBJ whole genome shotgun (WGS) entry which is preliminary data.</text>
</comment>
<feature type="domain" description="Leucine-rich repeat-containing N-terminal plant-type" evidence="16">
    <location>
        <begin position="131"/>
        <end position="169"/>
    </location>
</feature>
<comment type="subcellular location">
    <subcellularLocation>
        <location evidence="1">Cell membrane</location>
        <topology evidence="1">Single-pass type I membrane protein</topology>
    </subcellularLocation>
</comment>